<sequence length="84" mass="9208">MTELIYFAIFYILCCFIAIWRIIKGPTAPDRAVAGDCVDVLTDMALVLVAMYSGRGIYLDIAIVTAILGFLSQVLIGKYLEGTL</sequence>
<evidence type="ECO:0000256" key="5">
    <source>
        <dbReference type="ARBA" id="ARBA00022692"/>
    </source>
</evidence>
<evidence type="ECO:0000313" key="10">
    <source>
        <dbReference type="Proteomes" id="UP000824238"/>
    </source>
</evidence>
<reference evidence="9" key="2">
    <citation type="journal article" date="2021" name="PeerJ">
        <title>Extensive microbial diversity within the chicken gut microbiome revealed by metagenomics and culture.</title>
        <authorList>
            <person name="Gilroy R."/>
            <person name="Ravi A."/>
            <person name="Getino M."/>
            <person name="Pursley I."/>
            <person name="Horton D.L."/>
            <person name="Alikhan N.F."/>
            <person name="Baker D."/>
            <person name="Gharbi K."/>
            <person name="Hall N."/>
            <person name="Watson M."/>
            <person name="Adriaenssens E.M."/>
            <person name="Foster-Nyarko E."/>
            <person name="Jarju S."/>
            <person name="Secka A."/>
            <person name="Antonio M."/>
            <person name="Oren A."/>
            <person name="Chaudhuri R.R."/>
            <person name="La Ragione R."/>
            <person name="Hildebrand F."/>
            <person name="Pallen M.J."/>
        </authorList>
    </citation>
    <scope>NUCLEOTIDE SEQUENCE</scope>
    <source>
        <strain evidence="9">ChiGjej3B3-7149</strain>
    </source>
</reference>
<dbReference type="Pfam" id="PF04066">
    <property type="entry name" value="MrpF_PhaF"/>
    <property type="match status" value="1"/>
</dbReference>
<feature type="transmembrane region" description="Helical" evidence="8">
    <location>
        <begin position="6"/>
        <end position="23"/>
    </location>
</feature>
<evidence type="ECO:0000256" key="8">
    <source>
        <dbReference type="SAM" id="Phobius"/>
    </source>
</evidence>
<keyword evidence="4" id="KW-1003">Cell membrane</keyword>
<keyword evidence="6 8" id="KW-1133">Transmembrane helix</keyword>
<dbReference type="GO" id="GO:0005886">
    <property type="term" value="C:plasma membrane"/>
    <property type="evidence" value="ECO:0007669"/>
    <property type="project" value="UniProtKB-SubCell"/>
</dbReference>
<comment type="similarity">
    <text evidence="2">Belongs to the CPA3 antiporters (TC 2.A.63) subunit F family.</text>
</comment>
<evidence type="ECO:0000313" key="9">
    <source>
        <dbReference type="EMBL" id="HIR55182.1"/>
    </source>
</evidence>
<keyword evidence="7 8" id="KW-0472">Membrane</keyword>
<dbReference type="EMBL" id="DVHH01000154">
    <property type="protein sequence ID" value="HIR55182.1"/>
    <property type="molecule type" value="Genomic_DNA"/>
</dbReference>
<protein>
    <submittedName>
        <fullName evidence="9">Cation:proton antiporter</fullName>
    </submittedName>
</protein>
<dbReference type="PANTHER" id="PTHR34702:SF1">
    <property type="entry name" value="NA(+)_H(+) ANTIPORTER SUBUNIT F"/>
    <property type="match status" value="1"/>
</dbReference>
<proteinExistence type="inferred from homology"/>
<accession>A0A9D1DLQ6</accession>
<evidence type="ECO:0000256" key="2">
    <source>
        <dbReference type="ARBA" id="ARBA00009212"/>
    </source>
</evidence>
<dbReference type="GO" id="GO:0015385">
    <property type="term" value="F:sodium:proton antiporter activity"/>
    <property type="evidence" value="ECO:0007669"/>
    <property type="project" value="TreeGrafter"/>
</dbReference>
<evidence type="ECO:0000256" key="3">
    <source>
        <dbReference type="ARBA" id="ARBA00022448"/>
    </source>
</evidence>
<dbReference type="PANTHER" id="PTHR34702">
    <property type="entry name" value="NA(+)/H(+) ANTIPORTER SUBUNIT F1"/>
    <property type="match status" value="1"/>
</dbReference>
<dbReference type="InterPro" id="IPR007208">
    <property type="entry name" value="MrpF/PhaF-like"/>
</dbReference>
<reference evidence="9" key="1">
    <citation type="submission" date="2020-10" db="EMBL/GenBank/DDBJ databases">
        <authorList>
            <person name="Gilroy R."/>
        </authorList>
    </citation>
    <scope>NUCLEOTIDE SEQUENCE</scope>
    <source>
        <strain evidence="9">ChiGjej3B3-7149</strain>
    </source>
</reference>
<gene>
    <name evidence="9" type="ORF">IAD36_06305</name>
</gene>
<keyword evidence="3" id="KW-0813">Transport</keyword>
<comment type="subcellular location">
    <subcellularLocation>
        <location evidence="1">Cell membrane</location>
        <topology evidence="1">Multi-pass membrane protein</topology>
    </subcellularLocation>
</comment>
<evidence type="ECO:0000256" key="4">
    <source>
        <dbReference type="ARBA" id="ARBA00022475"/>
    </source>
</evidence>
<evidence type="ECO:0000256" key="6">
    <source>
        <dbReference type="ARBA" id="ARBA00022989"/>
    </source>
</evidence>
<dbReference type="Proteomes" id="UP000824238">
    <property type="component" value="Unassembled WGS sequence"/>
</dbReference>
<dbReference type="AlphaFoldDB" id="A0A9D1DLQ6"/>
<name>A0A9D1DLQ6_9FIRM</name>
<comment type="caution">
    <text evidence="9">The sequence shown here is derived from an EMBL/GenBank/DDBJ whole genome shotgun (WGS) entry which is preliminary data.</text>
</comment>
<feature type="transmembrane region" description="Helical" evidence="8">
    <location>
        <begin position="57"/>
        <end position="76"/>
    </location>
</feature>
<evidence type="ECO:0000256" key="7">
    <source>
        <dbReference type="ARBA" id="ARBA00023136"/>
    </source>
</evidence>
<organism evidence="9 10">
    <name type="scientific">Candidatus Scatomorpha intestinigallinarum</name>
    <dbReference type="NCBI Taxonomy" id="2840923"/>
    <lineage>
        <taxon>Bacteria</taxon>
        <taxon>Bacillati</taxon>
        <taxon>Bacillota</taxon>
        <taxon>Clostridia</taxon>
        <taxon>Eubacteriales</taxon>
        <taxon>Candidatus Scatomorpha</taxon>
    </lineage>
</organism>
<keyword evidence="5 8" id="KW-0812">Transmembrane</keyword>
<evidence type="ECO:0000256" key="1">
    <source>
        <dbReference type="ARBA" id="ARBA00004651"/>
    </source>
</evidence>